<protein>
    <submittedName>
        <fullName evidence="1">Uncharacterized protein</fullName>
    </submittedName>
</protein>
<evidence type="ECO:0000313" key="1">
    <source>
        <dbReference type="EMBL" id="QQT52089.1"/>
    </source>
</evidence>
<evidence type="ECO:0000313" key="2">
    <source>
        <dbReference type="Proteomes" id="UP000595498"/>
    </source>
</evidence>
<gene>
    <name evidence="1" type="ORF">I6I98_17665</name>
</gene>
<dbReference type="Proteomes" id="UP000595498">
    <property type="component" value="Chromosome"/>
</dbReference>
<accession>A0ABX7CK35</accession>
<reference evidence="1 2" key="1">
    <citation type="submission" date="2021-01" db="EMBL/GenBank/DDBJ databases">
        <title>FDA dAtabase for Regulatory Grade micrObial Sequences (FDA-ARGOS): Supporting development and validation of Infectious Disease Dx tests.</title>
        <authorList>
            <person name="Sproer C."/>
            <person name="Gronow S."/>
            <person name="Severitt S."/>
            <person name="Schroder I."/>
            <person name="Tallon L."/>
            <person name="Sadzewicz L."/>
            <person name="Zhao X."/>
            <person name="Boylan J."/>
            <person name="Ott S."/>
            <person name="Bowen H."/>
            <person name="Vavikolanu K."/>
            <person name="Mehta A."/>
            <person name="Aluvathingal J."/>
            <person name="Nadendla S."/>
            <person name="Lowell S."/>
            <person name="Myers T."/>
            <person name="Yan Y."/>
            <person name="Sichtig H."/>
        </authorList>
    </citation>
    <scope>NUCLEOTIDE SEQUENCE [LARGE SCALE GENOMIC DNA]</scope>
    <source>
        <strain evidence="1 2">FDAARGOS_1141</strain>
    </source>
</reference>
<sequence length="90" mass="10279">MSTIITYDIPSKHREFKEKMFAMGYKETFKDHKGLIVYLPNTTLLHENKDATSAKDDAKRVCLILNISLERCISSQFGPDWAGIYGIPLI</sequence>
<name>A0ABX7CK35_SPHMU</name>
<organism evidence="1 2">
    <name type="scientific">Sphingobacterium multivorum</name>
    <dbReference type="NCBI Taxonomy" id="28454"/>
    <lineage>
        <taxon>Bacteria</taxon>
        <taxon>Pseudomonadati</taxon>
        <taxon>Bacteroidota</taxon>
        <taxon>Sphingobacteriia</taxon>
        <taxon>Sphingobacteriales</taxon>
        <taxon>Sphingobacteriaceae</taxon>
        <taxon>Sphingobacterium</taxon>
    </lineage>
</organism>
<proteinExistence type="predicted"/>
<dbReference type="EMBL" id="CP068224">
    <property type="protein sequence ID" value="QQT52089.1"/>
    <property type="molecule type" value="Genomic_DNA"/>
</dbReference>
<keyword evidence="2" id="KW-1185">Reference proteome</keyword>